<comment type="caution">
    <text evidence="1">The sequence shown here is derived from an EMBL/GenBank/DDBJ whole genome shotgun (WGS) entry which is preliminary data.</text>
</comment>
<proteinExistence type="predicted"/>
<protein>
    <submittedName>
        <fullName evidence="1">Imm27 family immunity protein</fullName>
    </submittedName>
</protein>
<dbReference type="Proteomes" id="UP001216595">
    <property type="component" value="Unassembled WGS sequence"/>
</dbReference>
<dbReference type="InterPro" id="IPR028960">
    <property type="entry name" value="Imm27"/>
</dbReference>
<organism evidence="1 2">
    <name type="scientific">Asticcacaulis currens</name>
    <dbReference type="NCBI Taxonomy" id="2984210"/>
    <lineage>
        <taxon>Bacteria</taxon>
        <taxon>Pseudomonadati</taxon>
        <taxon>Pseudomonadota</taxon>
        <taxon>Alphaproteobacteria</taxon>
        <taxon>Caulobacterales</taxon>
        <taxon>Caulobacteraceae</taxon>
        <taxon>Asticcacaulis</taxon>
    </lineage>
</organism>
<evidence type="ECO:0000313" key="2">
    <source>
        <dbReference type="Proteomes" id="UP001216595"/>
    </source>
</evidence>
<keyword evidence="2" id="KW-1185">Reference proteome</keyword>
<sequence length="55" mass="6492">MRKLATADDGWSELHYDDVTGRYFEKTYPESDQHGGGQPRFDEVSETFARQKYQF</sequence>
<reference evidence="1 2" key="1">
    <citation type="submission" date="2023-01" db="EMBL/GenBank/DDBJ databases">
        <title>Novel species of the genus Asticcacaulis isolated from rivers.</title>
        <authorList>
            <person name="Lu H."/>
        </authorList>
    </citation>
    <scope>NUCLEOTIDE SEQUENCE [LARGE SCALE GENOMIC DNA]</scope>
    <source>
        <strain evidence="1 2">DXS10W</strain>
    </source>
</reference>
<dbReference type="EMBL" id="JAQQKW010000003">
    <property type="protein sequence ID" value="MDC7693988.1"/>
    <property type="molecule type" value="Genomic_DNA"/>
</dbReference>
<gene>
    <name evidence="1" type="ORF">PQU94_06790</name>
</gene>
<evidence type="ECO:0000313" key="1">
    <source>
        <dbReference type="EMBL" id="MDC7693988.1"/>
    </source>
</evidence>
<dbReference type="RefSeq" id="WP_272740710.1">
    <property type="nucleotide sequence ID" value="NZ_JAQQKW010000003.1"/>
</dbReference>
<name>A0ABT5IDF8_9CAUL</name>
<dbReference type="Pfam" id="PF15590">
    <property type="entry name" value="Imm27"/>
    <property type="match status" value="1"/>
</dbReference>
<accession>A0ABT5IDF8</accession>